<keyword evidence="2" id="KW-0547">Nucleotide-binding</keyword>
<comment type="caution">
    <text evidence="4">The sequence shown here is derived from an EMBL/GenBank/DDBJ whole genome shotgun (WGS) entry which is preliminary data.</text>
</comment>
<comment type="similarity">
    <text evidence="1">Belongs to the heat shock protein 70 family.</text>
</comment>
<evidence type="ECO:0000313" key="4">
    <source>
        <dbReference type="EMBL" id="MFJ5444923.1"/>
    </source>
</evidence>
<keyword evidence="5" id="KW-1185">Reference proteome</keyword>
<gene>
    <name evidence="4" type="primary">yegD</name>
    <name evidence="4" type="ORF">ACIKP9_01630</name>
</gene>
<dbReference type="PROSITE" id="PS00329">
    <property type="entry name" value="HSP70_2"/>
    <property type="match status" value="1"/>
</dbReference>
<dbReference type="NCBIfam" id="NF008673">
    <property type="entry name" value="PRK11678.1"/>
    <property type="match status" value="1"/>
</dbReference>
<evidence type="ECO:0000256" key="3">
    <source>
        <dbReference type="ARBA" id="ARBA00022840"/>
    </source>
</evidence>
<dbReference type="InterPro" id="IPR018181">
    <property type="entry name" value="Heat_shock_70_CS"/>
</dbReference>
<sequence length="418" mass="46185">MHCGIDYGTSNSSLGVVKAGKVVQAMLEPGSVYLPSAIYRAFPEHELNEDIESRTIRQQLGNAQGLVYGTEAIDAYIRHPGDGLFMKSPKVFLGSDLNKDQMDFFEVIIAKMMTHILEQARQFYGHDLRQAVIGRPIRYHGIRGEQGDQQALAIMQHAAAEAGLDEIVFMYEPLAAALDYEQGLDQDEVLLVVDVGGGTTDCSVVKVGPSYRDKRERSDDLLAYSGNRIGGVDLDINLGWYSIMPLFGRGTDELHNKAFDAIAVNSIPSQQAFYSRFEMPIHAKADVARERLYKVWLDKLSSHLVRSAELTKIALSSAELDALDLAYVEDGLQVQVTREDFREAIVRSTEKIRQVIDDARQASDTRIDKIYLTGGSAVSPVIQQLIREVVGDQVPFVSGNMHGSVACGLSVFASRHFA</sequence>
<dbReference type="InterPro" id="IPR043129">
    <property type="entry name" value="ATPase_NBD"/>
</dbReference>
<evidence type="ECO:0000313" key="5">
    <source>
        <dbReference type="Proteomes" id="UP001617669"/>
    </source>
</evidence>
<organism evidence="4 5">
    <name type="scientific">Methylobacillus methanolivorans</name>
    <dbReference type="NCBI Taxonomy" id="1848927"/>
    <lineage>
        <taxon>Bacteria</taxon>
        <taxon>Pseudomonadati</taxon>
        <taxon>Pseudomonadota</taxon>
        <taxon>Betaproteobacteria</taxon>
        <taxon>Nitrosomonadales</taxon>
        <taxon>Methylophilaceae</taxon>
        <taxon>Methylobacillus</taxon>
    </lineage>
</organism>
<dbReference type="SUPFAM" id="SSF53067">
    <property type="entry name" value="Actin-like ATPase domain"/>
    <property type="match status" value="2"/>
</dbReference>
<proteinExistence type="inferred from homology"/>
<dbReference type="RefSeq" id="WP_400878428.1">
    <property type="nucleotide sequence ID" value="NZ_JBIWXY010000001.1"/>
</dbReference>
<accession>A0ABW8GHU3</accession>
<protein>
    <submittedName>
        <fullName evidence="4">Molecular chaperone</fullName>
    </submittedName>
</protein>
<name>A0ABW8GHU3_9PROT</name>
<reference evidence="4 5" key="1">
    <citation type="submission" date="2024-11" db="EMBL/GenBank/DDBJ databases">
        <authorList>
            <person name="Kaparullina E.N."/>
            <person name="Delegan Y.A."/>
            <person name="Doronina N.V."/>
        </authorList>
    </citation>
    <scope>NUCLEOTIDE SEQUENCE [LARGE SCALE GENOMIC DNA]</scope>
    <source>
        <strain evidence="4 5">7sh_L</strain>
    </source>
</reference>
<dbReference type="PANTHER" id="PTHR19375">
    <property type="entry name" value="HEAT SHOCK PROTEIN 70KDA"/>
    <property type="match status" value="1"/>
</dbReference>
<evidence type="ECO:0000256" key="1">
    <source>
        <dbReference type="ARBA" id="ARBA00007381"/>
    </source>
</evidence>
<dbReference type="Gene3D" id="3.30.420.40">
    <property type="match status" value="3"/>
</dbReference>
<dbReference type="Pfam" id="PF00012">
    <property type="entry name" value="HSP70"/>
    <property type="match status" value="2"/>
</dbReference>
<dbReference type="EMBL" id="JBIWXY010000001">
    <property type="protein sequence ID" value="MFJ5444923.1"/>
    <property type="molecule type" value="Genomic_DNA"/>
</dbReference>
<dbReference type="Proteomes" id="UP001617669">
    <property type="component" value="Unassembled WGS sequence"/>
</dbReference>
<dbReference type="Gene3D" id="3.90.640.10">
    <property type="entry name" value="Actin, Chain A, domain 4"/>
    <property type="match status" value="1"/>
</dbReference>
<keyword evidence="3" id="KW-0067">ATP-binding</keyword>
<dbReference type="InterPro" id="IPR013126">
    <property type="entry name" value="Hsp_70_fam"/>
</dbReference>
<evidence type="ECO:0000256" key="2">
    <source>
        <dbReference type="ARBA" id="ARBA00022741"/>
    </source>
</evidence>